<dbReference type="Proteomes" id="UP000061457">
    <property type="component" value="Chromosome I"/>
</dbReference>
<evidence type="ECO:0000313" key="3">
    <source>
        <dbReference type="EMBL" id="TLX45661.1"/>
    </source>
</evidence>
<accession>A0A0S2JYY1</accession>
<protein>
    <submittedName>
        <fullName evidence="2">Uncharacterized protein</fullName>
    </submittedName>
</protein>
<dbReference type="AlphaFoldDB" id="A0A0S2JYY1"/>
<evidence type="ECO:0000313" key="4">
    <source>
        <dbReference type="Proteomes" id="UP000061457"/>
    </source>
</evidence>
<evidence type="ECO:0000256" key="1">
    <source>
        <dbReference type="SAM" id="MobiDB-lite"/>
    </source>
</evidence>
<reference evidence="3 5" key="2">
    <citation type="submission" date="2018-01" db="EMBL/GenBank/DDBJ databases">
        <title>Co-occurrence of chitin degradation, pigmentation and bioactivity in marine Pseudoalteromonas.</title>
        <authorList>
            <person name="Paulsen S."/>
            <person name="Gram L."/>
            <person name="Machado H."/>
        </authorList>
    </citation>
    <scope>NUCLEOTIDE SEQUENCE [LARGE SCALE GENOMIC DNA]</scope>
    <source>
        <strain evidence="3 5">S3663</strain>
    </source>
</reference>
<dbReference type="RefSeq" id="WP_058029031.1">
    <property type="nucleotide sequence ID" value="NZ_CP013187.1"/>
</dbReference>
<organism evidence="2 4">
    <name type="scientific">Pseudoalteromonas phenolica</name>
    <dbReference type="NCBI Taxonomy" id="161398"/>
    <lineage>
        <taxon>Bacteria</taxon>
        <taxon>Pseudomonadati</taxon>
        <taxon>Pseudomonadota</taxon>
        <taxon>Gammaproteobacteria</taxon>
        <taxon>Alteromonadales</taxon>
        <taxon>Pseudoalteromonadaceae</taxon>
        <taxon>Pseudoalteromonas</taxon>
    </lineage>
</organism>
<proteinExistence type="predicted"/>
<evidence type="ECO:0000313" key="2">
    <source>
        <dbReference type="EMBL" id="ALO41277.1"/>
    </source>
</evidence>
<dbReference type="EMBL" id="PPSW01000030">
    <property type="protein sequence ID" value="TLX45661.1"/>
    <property type="molecule type" value="Genomic_DNA"/>
</dbReference>
<evidence type="ECO:0000313" key="5">
    <source>
        <dbReference type="Proteomes" id="UP000309186"/>
    </source>
</evidence>
<dbReference type="OrthoDB" id="6307297at2"/>
<name>A0A0S2JYY1_9GAMM</name>
<keyword evidence="4" id="KW-1185">Reference proteome</keyword>
<dbReference type="Proteomes" id="UP000309186">
    <property type="component" value="Unassembled WGS sequence"/>
</dbReference>
<gene>
    <name evidence="3" type="ORF">C1E24_17245</name>
    <name evidence="2" type="ORF">PP2015_758</name>
</gene>
<reference evidence="2 4" key="1">
    <citation type="submission" date="2015-11" db="EMBL/GenBank/DDBJ databases">
        <authorList>
            <person name="Zhang Y."/>
            <person name="Guo Z."/>
        </authorList>
    </citation>
    <scope>NUCLEOTIDE SEQUENCE [LARGE SCALE GENOMIC DNA]</scope>
    <source>
        <strain evidence="2 4">KCTC 12086</strain>
    </source>
</reference>
<dbReference type="KEGG" id="pphe:PP2015_758"/>
<dbReference type="EMBL" id="CP013187">
    <property type="protein sequence ID" value="ALO41277.1"/>
    <property type="molecule type" value="Genomic_DNA"/>
</dbReference>
<feature type="region of interest" description="Disordered" evidence="1">
    <location>
        <begin position="1"/>
        <end position="31"/>
    </location>
</feature>
<sequence length="59" mass="7035">MLNRRRTHQFKRNTSHTSPNRRRVLTKNSHKKVLNRRKAFAIMQMDEMAEKNESAAQPS</sequence>